<feature type="transmembrane region" description="Helical" evidence="8">
    <location>
        <begin position="353"/>
        <end position="371"/>
    </location>
</feature>
<feature type="transmembrane region" description="Helical" evidence="8">
    <location>
        <begin position="407"/>
        <end position="426"/>
    </location>
</feature>
<feature type="transmembrane region" description="Helical" evidence="8">
    <location>
        <begin position="161"/>
        <end position="179"/>
    </location>
</feature>
<comment type="caution">
    <text evidence="10">The sequence shown here is derived from an EMBL/GenBank/DDBJ whole genome shotgun (WGS) entry which is preliminary data.</text>
</comment>
<feature type="transmembrane region" description="Helical" evidence="8">
    <location>
        <begin position="433"/>
        <end position="452"/>
    </location>
</feature>
<feature type="domain" description="Glycosyltransferase RgtA/B/C/D-like" evidence="9">
    <location>
        <begin position="99"/>
        <end position="247"/>
    </location>
</feature>
<feature type="transmembrane region" description="Helical" evidence="8">
    <location>
        <begin position="288"/>
        <end position="309"/>
    </location>
</feature>
<dbReference type="EMBL" id="LCFD01000009">
    <property type="protein sequence ID" value="KKS86475.1"/>
    <property type="molecule type" value="Genomic_DNA"/>
</dbReference>
<evidence type="ECO:0000256" key="3">
    <source>
        <dbReference type="ARBA" id="ARBA00022676"/>
    </source>
</evidence>
<evidence type="ECO:0000313" key="11">
    <source>
        <dbReference type="Proteomes" id="UP000034050"/>
    </source>
</evidence>
<dbReference type="Proteomes" id="UP000034050">
    <property type="component" value="Unassembled WGS sequence"/>
</dbReference>
<keyword evidence="2" id="KW-1003">Cell membrane</keyword>
<evidence type="ECO:0000256" key="6">
    <source>
        <dbReference type="ARBA" id="ARBA00022989"/>
    </source>
</evidence>
<feature type="transmembrane region" description="Helical" evidence="8">
    <location>
        <begin position="87"/>
        <end position="104"/>
    </location>
</feature>
<reference evidence="10 11" key="1">
    <citation type="journal article" date="2015" name="Nature">
        <title>rRNA introns, odd ribosomes, and small enigmatic genomes across a large radiation of phyla.</title>
        <authorList>
            <person name="Brown C.T."/>
            <person name="Hug L.A."/>
            <person name="Thomas B.C."/>
            <person name="Sharon I."/>
            <person name="Castelle C.J."/>
            <person name="Singh A."/>
            <person name="Wilkins M.J."/>
            <person name="Williams K.H."/>
            <person name="Banfield J.F."/>
        </authorList>
    </citation>
    <scope>NUCLEOTIDE SEQUENCE [LARGE SCALE GENOMIC DNA]</scope>
</reference>
<evidence type="ECO:0000256" key="4">
    <source>
        <dbReference type="ARBA" id="ARBA00022679"/>
    </source>
</evidence>
<feature type="transmembrane region" description="Helical" evidence="8">
    <location>
        <begin position="134"/>
        <end position="154"/>
    </location>
</feature>
<evidence type="ECO:0000256" key="8">
    <source>
        <dbReference type="SAM" id="Phobius"/>
    </source>
</evidence>
<dbReference type="PANTHER" id="PTHR33908">
    <property type="entry name" value="MANNOSYLTRANSFERASE YKCB-RELATED"/>
    <property type="match status" value="1"/>
</dbReference>
<dbReference type="AlphaFoldDB" id="A0A0G1CKX7"/>
<dbReference type="InterPro" id="IPR050297">
    <property type="entry name" value="LipidA_mod_glycosyltrf_83"/>
</dbReference>
<proteinExistence type="predicted"/>
<evidence type="ECO:0000259" key="9">
    <source>
        <dbReference type="Pfam" id="PF13231"/>
    </source>
</evidence>
<feature type="transmembrane region" description="Helical" evidence="8">
    <location>
        <begin position="191"/>
        <end position="221"/>
    </location>
</feature>
<keyword evidence="5 8" id="KW-0812">Transmembrane</keyword>
<evidence type="ECO:0000256" key="7">
    <source>
        <dbReference type="ARBA" id="ARBA00023136"/>
    </source>
</evidence>
<feature type="transmembrane region" description="Helical" evidence="8">
    <location>
        <begin position="228"/>
        <end position="249"/>
    </location>
</feature>
<comment type="subcellular location">
    <subcellularLocation>
        <location evidence="1">Cell membrane</location>
        <topology evidence="1">Multi-pass membrane protein</topology>
    </subcellularLocation>
</comment>
<evidence type="ECO:0000256" key="1">
    <source>
        <dbReference type="ARBA" id="ARBA00004651"/>
    </source>
</evidence>
<organism evidence="10 11">
    <name type="scientific">Candidatus Gottesmanbacteria bacterium GW2011_GWB1_43_11</name>
    <dbReference type="NCBI Taxonomy" id="1618446"/>
    <lineage>
        <taxon>Bacteria</taxon>
        <taxon>Candidatus Gottesmaniibacteriota</taxon>
    </lineage>
</organism>
<evidence type="ECO:0000256" key="2">
    <source>
        <dbReference type="ARBA" id="ARBA00022475"/>
    </source>
</evidence>
<keyword evidence="7 8" id="KW-0472">Membrane</keyword>
<dbReference type="GO" id="GO:0016763">
    <property type="term" value="F:pentosyltransferase activity"/>
    <property type="evidence" value="ECO:0007669"/>
    <property type="project" value="TreeGrafter"/>
</dbReference>
<evidence type="ECO:0000313" key="10">
    <source>
        <dbReference type="EMBL" id="KKS86475.1"/>
    </source>
</evidence>
<dbReference type="GO" id="GO:0009103">
    <property type="term" value="P:lipopolysaccharide biosynthetic process"/>
    <property type="evidence" value="ECO:0007669"/>
    <property type="project" value="UniProtKB-ARBA"/>
</dbReference>
<feature type="transmembrane region" description="Helical" evidence="8">
    <location>
        <begin position="383"/>
        <end position="401"/>
    </location>
</feature>
<sequence>MNKSKYWILLVLISGLGLVLRLNNYDQVPPWREADDEIHYAWAGLTWLREGTPKSWSYLSSYPTFETYLAWDTKWRLVSPMLEKPPVYILLNGVLLVLTGVKNLDQVRLSVIRLLPIIFSLITIYLIGLVGKKVFRPAIGLLAALFYALTPIVVLSNRLSVTENLLTPIFLVATLVFVHESKSKHSSSYQPWLLGILAGLAALTKQSGIALAVALGCLFAYQREWQKLWRFGLTAFGLNLIYPAIGWYYNWPLFSSLVAEQRRIGLQGGLPQLILTILSRPLIGSEHLFVDGTLLLGYLLFFTSPYWLLTLKTKTENWKRIGLLTIPFTYIIYLALATTGAEPMGSGQGFWGWYMYPLFPYLTVLIAVILYDIWQAFSLFKFLPLFLLLGSSAVRFSLLFLPQSLHYRWQMSLGLLLVLVLALWQLPKYRKIMLTLLFLLFLAVNIFTSIHLDQIYPSLAQPTP</sequence>
<keyword evidence="3" id="KW-0328">Glycosyltransferase</keyword>
<name>A0A0G1CKX7_9BACT</name>
<dbReference type="GO" id="GO:0005886">
    <property type="term" value="C:plasma membrane"/>
    <property type="evidence" value="ECO:0007669"/>
    <property type="project" value="UniProtKB-SubCell"/>
</dbReference>
<gene>
    <name evidence="10" type="ORF">UV61_C0009G0002</name>
</gene>
<protein>
    <submittedName>
        <fullName evidence="10">Glycosyl transferase family 39</fullName>
    </submittedName>
</protein>
<dbReference type="PANTHER" id="PTHR33908:SF11">
    <property type="entry name" value="MEMBRANE PROTEIN"/>
    <property type="match status" value="1"/>
</dbReference>
<dbReference type="Pfam" id="PF13231">
    <property type="entry name" value="PMT_2"/>
    <property type="match status" value="1"/>
</dbReference>
<feature type="transmembrane region" description="Helical" evidence="8">
    <location>
        <begin position="321"/>
        <end position="341"/>
    </location>
</feature>
<feature type="transmembrane region" description="Helical" evidence="8">
    <location>
        <begin position="111"/>
        <end position="128"/>
    </location>
</feature>
<evidence type="ECO:0000256" key="5">
    <source>
        <dbReference type="ARBA" id="ARBA00022692"/>
    </source>
</evidence>
<accession>A0A0G1CKX7</accession>
<keyword evidence="6 8" id="KW-1133">Transmembrane helix</keyword>
<keyword evidence="4 10" id="KW-0808">Transferase</keyword>
<dbReference type="InterPro" id="IPR038731">
    <property type="entry name" value="RgtA/B/C-like"/>
</dbReference>
<dbReference type="STRING" id="1618446.UV61_C0009G0002"/>